<proteinExistence type="predicted"/>
<accession>A0A6M7WJC5</accession>
<keyword evidence="2" id="KW-0805">Transcription regulation</keyword>
<dbReference type="Pfam" id="PF00196">
    <property type="entry name" value="GerE"/>
    <property type="match status" value="1"/>
</dbReference>
<dbReference type="CDD" id="cd06170">
    <property type="entry name" value="LuxR_C_like"/>
    <property type="match status" value="1"/>
</dbReference>
<reference evidence="8 9" key="1">
    <citation type="submission" date="2018-10" db="EMBL/GenBank/DDBJ databases">
        <authorList>
            <person name="Perry B.J."/>
            <person name="Sullivan J.T."/>
            <person name="Murphy R.J.T."/>
            <person name="Ramsay J.P."/>
            <person name="Ronson C.W."/>
        </authorList>
    </citation>
    <scope>NUCLEOTIDE SEQUENCE [LARGE SCALE GENOMIC DNA]</scope>
    <source>
        <strain evidence="8 9">R88b</strain>
    </source>
</reference>
<dbReference type="InterPro" id="IPR001789">
    <property type="entry name" value="Sig_transdc_resp-reg_receiver"/>
</dbReference>
<dbReference type="InterPro" id="IPR039420">
    <property type="entry name" value="WalR-like"/>
</dbReference>
<dbReference type="PRINTS" id="PR00038">
    <property type="entry name" value="HTHLUXR"/>
</dbReference>
<sequence length="220" mass="23434">MTGAIRVAIVDDHPLFREGVTRSLSEIGGFEMVGEGATAQDAEQIVARAKPDILLLDISMPGGGLAAVAGILAGHPGQKIVMLTVSEANADVTKALNAGVRGYVLKGVGSRTLADILRNVAAGESYLSPMLSARLLSDLQSQKPANAIVGRLQQLTARQTEILRLVAEGLSNKEVALQLELQEKTVKHHMTGVLAKLNARNRTEAALMMRESRAREENHS</sequence>
<dbReference type="EMBL" id="CP033367">
    <property type="protein sequence ID" value="QKD00873.1"/>
    <property type="molecule type" value="Genomic_DNA"/>
</dbReference>
<evidence type="ECO:0000259" key="6">
    <source>
        <dbReference type="PROSITE" id="PS50043"/>
    </source>
</evidence>
<dbReference type="PANTHER" id="PTHR43214:SF41">
    <property type="entry name" value="NITRATE_NITRITE RESPONSE REGULATOR PROTEIN NARP"/>
    <property type="match status" value="1"/>
</dbReference>
<dbReference type="PROSITE" id="PS50110">
    <property type="entry name" value="RESPONSE_REGULATORY"/>
    <property type="match status" value="1"/>
</dbReference>
<dbReference type="SMART" id="SM00448">
    <property type="entry name" value="REC"/>
    <property type="match status" value="1"/>
</dbReference>
<gene>
    <name evidence="8" type="ORF">EB235_04670</name>
</gene>
<dbReference type="GO" id="GO:0000160">
    <property type="term" value="P:phosphorelay signal transduction system"/>
    <property type="evidence" value="ECO:0007669"/>
    <property type="project" value="InterPro"/>
</dbReference>
<dbReference type="Pfam" id="PF00072">
    <property type="entry name" value="Response_reg"/>
    <property type="match status" value="1"/>
</dbReference>
<dbReference type="GO" id="GO:0006355">
    <property type="term" value="P:regulation of DNA-templated transcription"/>
    <property type="evidence" value="ECO:0007669"/>
    <property type="project" value="InterPro"/>
</dbReference>
<organism evidence="8 9">
    <name type="scientific">Mesorhizobium loti R88b</name>
    <dbReference type="NCBI Taxonomy" id="935548"/>
    <lineage>
        <taxon>Bacteria</taxon>
        <taxon>Pseudomonadati</taxon>
        <taxon>Pseudomonadota</taxon>
        <taxon>Alphaproteobacteria</taxon>
        <taxon>Hyphomicrobiales</taxon>
        <taxon>Phyllobacteriaceae</taxon>
        <taxon>Mesorhizobium</taxon>
    </lineage>
</organism>
<dbReference type="SUPFAM" id="SSF46894">
    <property type="entry name" value="C-terminal effector domain of the bipartite response regulators"/>
    <property type="match status" value="1"/>
</dbReference>
<evidence type="ECO:0000256" key="4">
    <source>
        <dbReference type="ARBA" id="ARBA00023163"/>
    </source>
</evidence>
<evidence type="ECO:0000256" key="5">
    <source>
        <dbReference type="PROSITE-ProRule" id="PRU00169"/>
    </source>
</evidence>
<dbReference type="RefSeq" id="WP_027032124.1">
    <property type="nucleotide sequence ID" value="NZ_CP033367.1"/>
</dbReference>
<dbReference type="Gene3D" id="3.40.50.2300">
    <property type="match status" value="1"/>
</dbReference>
<dbReference type="PROSITE" id="PS50043">
    <property type="entry name" value="HTH_LUXR_2"/>
    <property type="match status" value="1"/>
</dbReference>
<dbReference type="InterPro" id="IPR011006">
    <property type="entry name" value="CheY-like_superfamily"/>
</dbReference>
<dbReference type="SMART" id="SM00421">
    <property type="entry name" value="HTH_LUXR"/>
    <property type="match status" value="1"/>
</dbReference>
<keyword evidence="4" id="KW-0804">Transcription</keyword>
<evidence type="ECO:0000313" key="9">
    <source>
        <dbReference type="Proteomes" id="UP000503017"/>
    </source>
</evidence>
<name>A0A6M7WJC5_RHILI</name>
<dbReference type="GO" id="GO:0003677">
    <property type="term" value="F:DNA binding"/>
    <property type="evidence" value="ECO:0007669"/>
    <property type="project" value="UniProtKB-KW"/>
</dbReference>
<evidence type="ECO:0000256" key="2">
    <source>
        <dbReference type="ARBA" id="ARBA00023015"/>
    </source>
</evidence>
<evidence type="ECO:0000313" key="8">
    <source>
        <dbReference type="EMBL" id="QKD00873.1"/>
    </source>
</evidence>
<dbReference type="InterPro" id="IPR058245">
    <property type="entry name" value="NreC/VraR/RcsB-like_REC"/>
</dbReference>
<dbReference type="CDD" id="cd17535">
    <property type="entry name" value="REC_NarL-like"/>
    <property type="match status" value="1"/>
</dbReference>
<evidence type="ECO:0000256" key="3">
    <source>
        <dbReference type="ARBA" id="ARBA00023125"/>
    </source>
</evidence>
<keyword evidence="1 5" id="KW-0597">Phosphoprotein</keyword>
<evidence type="ECO:0000256" key="1">
    <source>
        <dbReference type="ARBA" id="ARBA00022553"/>
    </source>
</evidence>
<dbReference type="InterPro" id="IPR000792">
    <property type="entry name" value="Tscrpt_reg_LuxR_C"/>
</dbReference>
<protein>
    <submittedName>
        <fullName evidence="8">DNA-binding response regulator</fullName>
    </submittedName>
</protein>
<evidence type="ECO:0000259" key="7">
    <source>
        <dbReference type="PROSITE" id="PS50110"/>
    </source>
</evidence>
<feature type="domain" description="HTH luxR-type" evidence="6">
    <location>
        <begin position="148"/>
        <end position="213"/>
    </location>
</feature>
<dbReference type="AlphaFoldDB" id="A0A6M7WJC5"/>
<feature type="domain" description="Response regulatory" evidence="7">
    <location>
        <begin position="6"/>
        <end position="121"/>
    </location>
</feature>
<keyword evidence="3 8" id="KW-0238">DNA-binding</keyword>
<feature type="modified residue" description="4-aspartylphosphate" evidence="5">
    <location>
        <position position="57"/>
    </location>
</feature>
<dbReference type="PANTHER" id="PTHR43214">
    <property type="entry name" value="TWO-COMPONENT RESPONSE REGULATOR"/>
    <property type="match status" value="1"/>
</dbReference>
<dbReference type="SUPFAM" id="SSF52172">
    <property type="entry name" value="CheY-like"/>
    <property type="match status" value="1"/>
</dbReference>
<dbReference type="Proteomes" id="UP000503017">
    <property type="component" value="Chromosome"/>
</dbReference>
<dbReference type="InterPro" id="IPR016032">
    <property type="entry name" value="Sig_transdc_resp-reg_C-effctor"/>
</dbReference>